<feature type="transmembrane region" description="Helical" evidence="6">
    <location>
        <begin position="163"/>
        <end position="180"/>
    </location>
</feature>
<feature type="transmembrane region" description="Helical" evidence="6">
    <location>
        <begin position="279"/>
        <end position="299"/>
    </location>
</feature>
<dbReference type="EMBL" id="FQUR01000013">
    <property type="protein sequence ID" value="SHF04972.1"/>
    <property type="molecule type" value="Genomic_DNA"/>
</dbReference>
<dbReference type="NCBIfam" id="TIGR02872">
    <property type="entry name" value="spore_ytvI"/>
    <property type="match status" value="1"/>
</dbReference>
<gene>
    <name evidence="7" type="ORF">SAMN02745195_01729</name>
</gene>
<feature type="transmembrane region" description="Helical" evidence="6">
    <location>
        <begin position="247"/>
        <end position="272"/>
    </location>
</feature>
<dbReference type="Proteomes" id="UP000184127">
    <property type="component" value="Unassembled WGS sequence"/>
</dbReference>
<evidence type="ECO:0000256" key="1">
    <source>
        <dbReference type="ARBA" id="ARBA00004141"/>
    </source>
</evidence>
<evidence type="ECO:0000256" key="6">
    <source>
        <dbReference type="SAM" id="Phobius"/>
    </source>
</evidence>
<evidence type="ECO:0000313" key="7">
    <source>
        <dbReference type="EMBL" id="SHF04972.1"/>
    </source>
</evidence>
<evidence type="ECO:0000256" key="4">
    <source>
        <dbReference type="ARBA" id="ARBA00022989"/>
    </source>
</evidence>
<feature type="transmembrane region" description="Helical" evidence="6">
    <location>
        <begin position="319"/>
        <end position="344"/>
    </location>
</feature>
<keyword evidence="8" id="KW-1185">Reference proteome</keyword>
<dbReference type="RefSeq" id="WP_072969033.1">
    <property type="nucleotide sequence ID" value="NZ_FQUR01000013.1"/>
</dbReference>
<accession>A0A1M4YHJ1</accession>
<sequence length="354" mass="40069">MNNFLLRYGDIIKKTLLIVAVFIIFYLVIFKIIPFLMPFVVALLFAVIIDPGVNFLEKKLKVPRGLASFLLLLLLIGIISSLIALAITQLVYELNTLADIATHHTENINNYVLNLIERIKLYYVTLPPDITSFIEGEIQTIANNISALAKQIATWLLTLATKLPNFLFMTLISFVSAFFMSKDKYIILDFIKRQFPSQWSMHAKNIQIDLFRTMFGYLKATFIVLFMIFVEASIGLAIIGIKYYLLLGLLVSLADLLPALGSGFVLIPWAIYHIITKNYMIGIYLLILYGFITVVRQIVEPKILGYTIGLHPLVILLSMFIGAKLFGFTGFIMGPVFVVVFKALQKAEIIPPWK</sequence>
<feature type="transmembrane region" description="Helical" evidence="6">
    <location>
        <begin position="68"/>
        <end position="92"/>
    </location>
</feature>
<dbReference type="GO" id="GO:0055085">
    <property type="term" value="P:transmembrane transport"/>
    <property type="evidence" value="ECO:0007669"/>
    <property type="project" value="TreeGrafter"/>
</dbReference>
<dbReference type="InterPro" id="IPR002549">
    <property type="entry name" value="AI-2E-like"/>
</dbReference>
<reference evidence="8" key="1">
    <citation type="submission" date="2016-11" db="EMBL/GenBank/DDBJ databases">
        <authorList>
            <person name="Varghese N."/>
            <person name="Submissions S."/>
        </authorList>
    </citation>
    <scope>NUCLEOTIDE SEQUENCE [LARGE SCALE GENOMIC DNA]</scope>
    <source>
        <strain evidence="8">DSM 18761</strain>
    </source>
</reference>
<name>A0A1M4YHJ1_9THEO</name>
<feature type="transmembrane region" description="Helical" evidence="6">
    <location>
        <begin position="220"/>
        <end position="241"/>
    </location>
</feature>
<evidence type="ECO:0000313" key="8">
    <source>
        <dbReference type="Proteomes" id="UP000184127"/>
    </source>
</evidence>
<dbReference type="PANTHER" id="PTHR21716:SF68">
    <property type="entry name" value="TRANSPORT PROTEIN YTVI-RELATED"/>
    <property type="match status" value="1"/>
</dbReference>
<keyword evidence="5 6" id="KW-0472">Membrane</keyword>
<proteinExistence type="inferred from homology"/>
<comment type="similarity">
    <text evidence="2">Belongs to the autoinducer-2 exporter (AI-2E) (TC 2.A.86) family.</text>
</comment>
<evidence type="ECO:0000256" key="3">
    <source>
        <dbReference type="ARBA" id="ARBA00022692"/>
    </source>
</evidence>
<dbReference type="GO" id="GO:0016020">
    <property type="term" value="C:membrane"/>
    <property type="evidence" value="ECO:0007669"/>
    <property type="project" value="UniProtKB-SubCell"/>
</dbReference>
<dbReference type="PANTHER" id="PTHR21716">
    <property type="entry name" value="TRANSMEMBRANE PROTEIN"/>
    <property type="match status" value="1"/>
</dbReference>
<evidence type="ECO:0000256" key="2">
    <source>
        <dbReference type="ARBA" id="ARBA00009773"/>
    </source>
</evidence>
<feature type="transmembrane region" description="Helical" evidence="6">
    <location>
        <begin position="12"/>
        <end position="29"/>
    </location>
</feature>
<dbReference type="Pfam" id="PF01594">
    <property type="entry name" value="AI-2E_transport"/>
    <property type="match status" value="1"/>
</dbReference>
<protein>
    <submittedName>
        <fullName evidence="7">Sporulation integral membrane protein YtvI</fullName>
    </submittedName>
</protein>
<organism evidence="7 8">
    <name type="scientific">Thermoanaerobacter uzonensis DSM 18761</name>
    <dbReference type="NCBI Taxonomy" id="1123369"/>
    <lineage>
        <taxon>Bacteria</taxon>
        <taxon>Bacillati</taxon>
        <taxon>Bacillota</taxon>
        <taxon>Clostridia</taxon>
        <taxon>Thermoanaerobacterales</taxon>
        <taxon>Thermoanaerobacteraceae</taxon>
        <taxon>Thermoanaerobacter</taxon>
    </lineage>
</organism>
<comment type="subcellular location">
    <subcellularLocation>
        <location evidence="1">Membrane</location>
        <topology evidence="1">Multi-pass membrane protein</topology>
    </subcellularLocation>
</comment>
<keyword evidence="4 6" id="KW-1133">Transmembrane helix</keyword>
<keyword evidence="3 6" id="KW-0812">Transmembrane</keyword>
<dbReference type="InterPro" id="IPR014227">
    <property type="entry name" value="YtvI-like"/>
</dbReference>
<dbReference type="AlphaFoldDB" id="A0A1M4YHJ1"/>
<evidence type="ECO:0000256" key="5">
    <source>
        <dbReference type="ARBA" id="ARBA00023136"/>
    </source>
</evidence>